<protein>
    <recommendedName>
        <fullName evidence="1">RNA polymerase sigma-70 region 2 domain-containing protein</fullName>
    </recommendedName>
</protein>
<accession>R9CEG2</accession>
<dbReference type="OrthoDB" id="9795666at2"/>
<dbReference type="GO" id="GO:0003700">
    <property type="term" value="F:DNA-binding transcription factor activity"/>
    <property type="evidence" value="ECO:0007669"/>
    <property type="project" value="InterPro"/>
</dbReference>
<evidence type="ECO:0000313" key="2">
    <source>
        <dbReference type="EMBL" id="EOR27739.1"/>
    </source>
</evidence>
<name>R9CEG2_9CLOT</name>
<feature type="domain" description="RNA polymerase sigma-70 region 2" evidence="1">
    <location>
        <begin position="16"/>
        <end position="81"/>
    </location>
</feature>
<sequence length="105" mass="12332">MNEFSLPREELILRVIEKYSNTVYRLAISRTKSVHDAEDIMQNVFIKFINCNINFESYNHIKAWLIKLTINLSKNLLTSAWFKKTTALDENIVAVIKEEYIPPKV</sequence>
<dbReference type="Proteomes" id="UP000013988">
    <property type="component" value="Unassembled WGS sequence"/>
</dbReference>
<comment type="caution">
    <text evidence="2">The sequence shown here is derived from an EMBL/GenBank/DDBJ whole genome shotgun (WGS) entry which is preliminary data.</text>
</comment>
<dbReference type="EMBL" id="ASRV01000033">
    <property type="protein sequence ID" value="EOR27739.1"/>
    <property type="molecule type" value="Genomic_DNA"/>
</dbReference>
<keyword evidence="3" id="KW-1185">Reference proteome</keyword>
<dbReference type="InterPro" id="IPR007627">
    <property type="entry name" value="RNA_pol_sigma70_r2"/>
</dbReference>
<organism evidence="2 3">
    <name type="scientific">Clostridium sartagoforme AAU1</name>
    <dbReference type="NCBI Taxonomy" id="1202534"/>
    <lineage>
        <taxon>Bacteria</taxon>
        <taxon>Bacillati</taxon>
        <taxon>Bacillota</taxon>
        <taxon>Clostridia</taxon>
        <taxon>Eubacteriales</taxon>
        <taxon>Clostridiaceae</taxon>
        <taxon>Clostridium</taxon>
    </lineage>
</organism>
<reference evidence="2 3" key="1">
    <citation type="submission" date="2013-03" db="EMBL/GenBank/DDBJ databases">
        <title>Whole genome shotgun sequencing of Clostridium sartagoforme AAU1.</title>
        <authorList>
            <person name="Joshi C.G."/>
            <person name="Duggirala S.M."/>
            <person name="Nathani N.M."/>
            <person name="Bhatt V.D."/>
            <person name="Patel A.K."/>
            <person name="Pandya P.R."/>
            <person name="KaPatel J.A."/>
        </authorList>
    </citation>
    <scope>NUCLEOTIDE SEQUENCE [LARGE SCALE GENOMIC DNA]</scope>
    <source>
        <strain evidence="2 3">AAU1</strain>
    </source>
</reference>
<dbReference type="RefSeq" id="WP_016206074.1">
    <property type="nucleotide sequence ID" value="NZ_ASRV01000033.1"/>
</dbReference>
<dbReference type="Gene3D" id="1.10.1740.10">
    <property type="match status" value="1"/>
</dbReference>
<dbReference type="AlphaFoldDB" id="R9CEG2"/>
<dbReference type="PATRIC" id="fig|1202534.3.peg.586"/>
<proteinExistence type="predicted"/>
<evidence type="ECO:0000259" key="1">
    <source>
        <dbReference type="Pfam" id="PF04542"/>
    </source>
</evidence>
<evidence type="ECO:0000313" key="3">
    <source>
        <dbReference type="Proteomes" id="UP000013988"/>
    </source>
</evidence>
<dbReference type="InterPro" id="IPR013325">
    <property type="entry name" value="RNA_pol_sigma_r2"/>
</dbReference>
<gene>
    <name evidence="2" type="ORF">A500_02951</name>
</gene>
<dbReference type="SUPFAM" id="SSF88946">
    <property type="entry name" value="Sigma2 domain of RNA polymerase sigma factors"/>
    <property type="match status" value="1"/>
</dbReference>
<dbReference type="GO" id="GO:0006352">
    <property type="term" value="P:DNA-templated transcription initiation"/>
    <property type="evidence" value="ECO:0007669"/>
    <property type="project" value="InterPro"/>
</dbReference>
<dbReference type="Pfam" id="PF04542">
    <property type="entry name" value="Sigma70_r2"/>
    <property type="match status" value="1"/>
</dbReference>